<evidence type="ECO:0000256" key="1">
    <source>
        <dbReference type="SAM" id="MobiDB-lite"/>
    </source>
</evidence>
<gene>
    <name evidence="2" type="ORF">EVAR_84986_1</name>
</gene>
<sequence length="95" mass="10414">MVTPPKVPAHQGELNSNNIEPLQKFRIKSQFPPKSAYGMTIAKAQSSDTEELKNSLSPRVNSMSLSHVSVEQAGNSFAYAPKNTPSNVVFRNVLQ</sequence>
<name>A0A4C1WB72_EUMVA</name>
<organism evidence="2 3">
    <name type="scientific">Eumeta variegata</name>
    <name type="common">Bagworm moth</name>
    <name type="synonym">Eumeta japonica</name>
    <dbReference type="NCBI Taxonomy" id="151549"/>
    <lineage>
        <taxon>Eukaryota</taxon>
        <taxon>Metazoa</taxon>
        <taxon>Ecdysozoa</taxon>
        <taxon>Arthropoda</taxon>
        <taxon>Hexapoda</taxon>
        <taxon>Insecta</taxon>
        <taxon>Pterygota</taxon>
        <taxon>Neoptera</taxon>
        <taxon>Endopterygota</taxon>
        <taxon>Lepidoptera</taxon>
        <taxon>Glossata</taxon>
        <taxon>Ditrysia</taxon>
        <taxon>Tineoidea</taxon>
        <taxon>Psychidae</taxon>
        <taxon>Oiketicinae</taxon>
        <taxon>Eumeta</taxon>
    </lineage>
</organism>
<comment type="caution">
    <text evidence="2">The sequence shown here is derived from an EMBL/GenBank/DDBJ whole genome shotgun (WGS) entry which is preliminary data.</text>
</comment>
<accession>A0A4C1WB72</accession>
<feature type="region of interest" description="Disordered" evidence="1">
    <location>
        <begin position="1"/>
        <end position="20"/>
    </location>
</feature>
<keyword evidence="3" id="KW-1185">Reference proteome</keyword>
<dbReference type="EMBL" id="BGZK01000501">
    <property type="protein sequence ID" value="GBP47394.1"/>
    <property type="molecule type" value="Genomic_DNA"/>
</dbReference>
<evidence type="ECO:0000313" key="3">
    <source>
        <dbReference type="Proteomes" id="UP000299102"/>
    </source>
</evidence>
<protein>
    <submittedName>
        <fullName evidence="2">Uncharacterized protein</fullName>
    </submittedName>
</protein>
<evidence type="ECO:0000313" key="2">
    <source>
        <dbReference type="EMBL" id="GBP47394.1"/>
    </source>
</evidence>
<reference evidence="2 3" key="1">
    <citation type="journal article" date="2019" name="Commun. Biol.">
        <title>The bagworm genome reveals a unique fibroin gene that provides high tensile strength.</title>
        <authorList>
            <person name="Kono N."/>
            <person name="Nakamura H."/>
            <person name="Ohtoshi R."/>
            <person name="Tomita M."/>
            <person name="Numata K."/>
            <person name="Arakawa K."/>
        </authorList>
    </citation>
    <scope>NUCLEOTIDE SEQUENCE [LARGE SCALE GENOMIC DNA]</scope>
</reference>
<dbReference type="Proteomes" id="UP000299102">
    <property type="component" value="Unassembled WGS sequence"/>
</dbReference>
<dbReference type="AlphaFoldDB" id="A0A4C1WB72"/>
<proteinExistence type="predicted"/>